<feature type="compositionally biased region" description="Polar residues" evidence="1">
    <location>
        <begin position="44"/>
        <end position="53"/>
    </location>
</feature>
<proteinExistence type="predicted"/>
<dbReference type="EMBL" id="SRLO01000066">
    <property type="protein sequence ID" value="TNN79323.1"/>
    <property type="molecule type" value="Genomic_DNA"/>
</dbReference>
<feature type="signal peptide" evidence="2">
    <location>
        <begin position="1"/>
        <end position="19"/>
    </location>
</feature>
<feature type="chain" id="PRO_5021424597" evidence="2">
    <location>
        <begin position="20"/>
        <end position="131"/>
    </location>
</feature>
<reference evidence="3 4" key="1">
    <citation type="submission" date="2019-03" db="EMBL/GenBank/DDBJ databases">
        <title>First draft genome of Liparis tanakae, snailfish: a comprehensive survey of snailfish specific genes.</title>
        <authorList>
            <person name="Kim W."/>
            <person name="Song I."/>
            <person name="Jeong J.-H."/>
            <person name="Kim D."/>
            <person name="Kim S."/>
            <person name="Ryu S."/>
            <person name="Song J.Y."/>
            <person name="Lee S.K."/>
        </authorList>
    </citation>
    <scope>NUCLEOTIDE SEQUENCE [LARGE SCALE GENOMIC DNA]</scope>
    <source>
        <tissue evidence="3">Muscle</tissue>
    </source>
</reference>
<accession>A0A4Z2IQ90</accession>
<protein>
    <submittedName>
        <fullName evidence="3">Uncharacterized protein</fullName>
    </submittedName>
</protein>
<evidence type="ECO:0000313" key="4">
    <source>
        <dbReference type="Proteomes" id="UP000314294"/>
    </source>
</evidence>
<evidence type="ECO:0000256" key="2">
    <source>
        <dbReference type="SAM" id="SignalP"/>
    </source>
</evidence>
<name>A0A4Z2IQ90_9TELE</name>
<feature type="region of interest" description="Disordered" evidence="1">
    <location>
        <begin position="19"/>
        <end position="105"/>
    </location>
</feature>
<keyword evidence="2" id="KW-0732">Signal</keyword>
<feature type="compositionally biased region" description="Basic and acidic residues" evidence="1">
    <location>
        <begin position="62"/>
        <end position="73"/>
    </location>
</feature>
<dbReference type="AlphaFoldDB" id="A0A4Z2IQ90"/>
<comment type="caution">
    <text evidence="3">The sequence shown here is derived from an EMBL/GenBank/DDBJ whole genome shotgun (WGS) entry which is preliminary data.</text>
</comment>
<keyword evidence="4" id="KW-1185">Reference proteome</keyword>
<evidence type="ECO:0000313" key="3">
    <source>
        <dbReference type="EMBL" id="TNN79323.1"/>
    </source>
</evidence>
<organism evidence="3 4">
    <name type="scientific">Liparis tanakae</name>
    <name type="common">Tanaka's snailfish</name>
    <dbReference type="NCBI Taxonomy" id="230148"/>
    <lineage>
        <taxon>Eukaryota</taxon>
        <taxon>Metazoa</taxon>
        <taxon>Chordata</taxon>
        <taxon>Craniata</taxon>
        <taxon>Vertebrata</taxon>
        <taxon>Euteleostomi</taxon>
        <taxon>Actinopterygii</taxon>
        <taxon>Neopterygii</taxon>
        <taxon>Teleostei</taxon>
        <taxon>Neoteleostei</taxon>
        <taxon>Acanthomorphata</taxon>
        <taxon>Eupercaria</taxon>
        <taxon>Perciformes</taxon>
        <taxon>Cottioidei</taxon>
        <taxon>Cottales</taxon>
        <taxon>Liparidae</taxon>
        <taxon>Liparis</taxon>
    </lineage>
</organism>
<sequence>MTVMLSFQLKLMHLLLPQATPPPSSQGSSSQQSVLLLIRHRPNTKQPELSTYSGPCYLKHRGGGEEVKRGRGEGKKRKQQGKEKGERSGAIGKGGAGGERESTPTLRTLKGTQTWAAVAADWLEFCQIAKL</sequence>
<dbReference type="Proteomes" id="UP000314294">
    <property type="component" value="Unassembled WGS sequence"/>
</dbReference>
<gene>
    <name evidence="3" type="ORF">EYF80_010568</name>
</gene>
<evidence type="ECO:0000256" key="1">
    <source>
        <dbReference type="SAM" id="MobiDB-lite"/>
    </source>
</evidence>